<comment type="caution">
    <text evidence="1">The sequence shown here is derived from an EMBL/GenBank/DDBJ whole genome shotgun (WGS) entry which is preliminary data.</text>
</comment>
<proteinExistence type="predicted"/>
<sequence>MEYFMMNKWVDYVITEVRYNNERSHIVAFKCWRHIGAELIGPDIRSRADIINAIDNENLVFITEYKGEDGKWEKGGDVGIVMVGNEKFLRTDANPETRDNLGNLPEL</sequence>
<evidence type="ECO:0000313" key="2">
    <source>
        <dbReference type="Proteomes" id="UP000247565"/>
    </source>
</evidence>
<dbReference type="AlphaFoldDB" id="A0A318NBB3"/>
<name>A0A318NBB3_9PROT</name>
<protein>
    <submittedName>
        <fullName evidence="1">DUF3892 domain-containing protein</fullName>
    </submittedName>
</protein>
<keyword evidence="2" id="KW-1185">Reference proteome</keyword>
<evidence type="ECO:0000313" key="1">
    <source>
        <dbReference type="EMBL" id="PXY99816.1"/>
    </source>
</evidence>
<dbReference type="InterPro" id="IPR024997">
    <property type="entry name" value="DUF3892"/>
</dbReference>
<reference evidence="1 2" key="1">
    <citation type="submission" date="2018-05" db="EMBL/GenBank/DDBJ databases">
        <title>Reference genomes for bee gut microbiota database.</title>
        <authorList>
            <person name="Ellegaard K.M."/>
        </authorList>
    </citation>
    <scope>NUCLEOTIDE SEQUENCE [LARGE SCALE GENOMIC DNA]</scope>
    <source>
        <strain evidence="1 2">ESL0284</strain>
    </source>
</reference>
<accession>A0A318NBB3</accession>
<dbReference type="EMBL" id="QGLT01000004">
    <property type="protein sequence ID" value="PXY99816.1"/>
    <property type="molecule type" value="Genomic_DNA"/>
</dbReference>
<dbReference type="Pfam" id="PF13031">
    <property type="entry name" value="DUF3892"/>
    <property type="match status" value="1"/>
</dbReference>
<gene>
    <name evidence="1" type="ORF">DK869_07705</name>
</gene>
<dbReference type="Proteomes" id="UP000247565">
    <property type="component" value="Unassembled WGS sequence"/>
</dbReference>
<organism evidence="1 2">
    <name type="scientific">Commensalibacter melissae</name>
    <dbReference type="NCBI Taxonomy" id="2070537"/>
    <lineage>
        <taxon>Bacteria</taxon>
        <taxon>Pseudomonadati</taxon>
        <taxon>Pseudomonadota</taxon>
        <taxon>Alphaproteobacteria</taxon>
        <taxon>Acetobacterales</taxon>
        <taxon>Acetobacteraceae</taxon>
    </lineage>
</organism>